<comment type="caution">
    <text evidence="2">The sequence shown here is derived from an EMBL/GenBank/DDBJ whole genome shotgun (WGS) entry which is preliminary data.</text>
</comment>
<dbReference type="PANTHER" id="PTHR23274">
    <property type="entry name" value="DNA HELICASE-RELATED"/>
    <property type="match status" value="1"/>
</dbReference>
<proteinExistence type="predicted"/>
<dbReference type="Pfam" id="PF21530">
    <property type="entry name" value="Pif1_2B_dom"/>
    <property type="match status" value="1"/>
</dbReference>
<sequence>MPHYIEYGRSTHAAAAKRLGVKNPSILAANYQLRSIRKLPTSHCHNLFSTKYCAFTSLTPPGVPPHKLILKIGAPIILMRNLSPPTLCNGTRLQIKKLRSSLLECIILTGCGNGKIVLIPRIPIILSDLPFKFKRIQFPVKLAFAMTINKAQGQTLNVAGIDLSRSIAGSAKSSVREFVKIA</sequence>
<dbReference type="EMBL" id="VUJU01002435">
    <property type="protein sequence ID" value="KAF0761304.1"/>
    <property type="molecule type" value="Genomic_DNA"/>
</dbReference>
<dbReference type="Proteomes" id="UP000478052">
    <property type="component" value="Unassembled WGS sequence"/>
</dbReference>
<dbReference type="SUPFAM" id="SSF52540">
    <property type="entry name" value="P-loop containing nucleoside triphosphate hydrolases"/>
    <property type="match status" value="1"/>
</dbReference>
<dbReference type="AlphaFoldDB" id="A0A6G0YU50"/>
<gene>
    <name evidence="2" type="ORF">FWK35_00028789</name>
</gene>
<reference evidence="2 3" key="1">
    <citation type="submission" date="2019-08" db="EMBL/GenBank/DDBJ databases">
        <title>Whole genome of Aphis craccivora.</title>
        <authorList>
            <person name="Voronova N.V."/>
            <person name="Shulinski R.S."/>
            <person name="Bandarenka Y.V."/>
            <person name="Zhorov D.G."/>
            <person name="Warner D."/>
        </authorList>
    </citation>
    <scope>NUCLEOTIDE SEQUENCE [LARGE SCALE GENOMIC DNA]</scope>
    <source>
        <strain evidence="2">180601</strain>
        <tissue evidence="2">Whole Body</tissue>
    </source>
</reference>
<protein>
    <recommendedName>
        <fullName evidence="1">DNA helicase Pif1-like 2B domain-containing protein</fullName>
    </recommendedName>
</protein>
<feature type="domain" description="DNA helicase Pif1-like 2B" evidence="1">
    <location>
        <begin position="57"/>
        <end position="98"/>
    </location>
</feature>
<accession>A0A6G0YU50</accession>
<keyword evidence="3" id="KW-1185">Reference proteome</keyword>
<evidence type="ECO:0000313" key="2">
    <source>
        <dbReference type="EMBL" id="KAF0761304.1"/>
    </source>
</evidence>
<dbReference type="InterPro" id="IPR027417">
    <property type="entry name" value="P-loop_NTPase"/>
</dbReference>
<dbReference type="PANTHER" id="PTHR23274:SF51">
    <property type="entry name" value="OS03G0423850 PROTEIN"/>
    <property type="match status" value="1"/>
</dbReference>
<organism evidence="2 3">
    <name type="scientific">Aphis craccivora</name>
    <name type="common">Cowpea aphid</name>
    <dbReference type="NCBI Taxonomy" id="307492"/>
    <lineage>
        <taxon>Eukaryota</taxon>
        <taxon>Metazoa</taxon>
        <taxon>Ecdysozoa</taxon>
        <taxon>Arthropoda</taxon>
        <taxon>Hexapoda</taxon>
        <taxon>Insecta</taxon>
        <taxon>Pterygota</taxon>
        <taxon>Neoptera</taxon>
        <taxon>Paraneoptera</taxon>
        <taxon>Hemiptera</taxon>
        <taxon>Sternorrhyncha</taxon>
        <taxon>Aphidomorpha</taxon>
        <taxon>Aphidoidea</taxon>
        <taxon>Aphididae</taxon>
        <taxon>Aphidini</taxon>
        <taxon>Aphis</taxon>
        <taxon>Aphis</taxon>
    </lineage>
</organism>
<dbReference type="OrthoDB" id="6588411at2759"/>
<evidence type="ECO:0000259" key="1">
    <source>
        <dbReference type="Pfam" id="PF21530"/>
    </source>
</evidence>
<name>A0A6G0YU50_APHCR</name>
<dbReference type="GO" id="GO:0005657">
    <property type="term" value="C:replication fork"/>
    <property type="evidence" value="ECO:0007669"/>
    <property type="project" value="TreeGrafter"/>
</dbReference>
<dbReference type="InterPro" id="IPR049163">
    <property type="entry name" value="Pif1-like_2B_dom"/>
</dbReference>
<dbReference type="GO" id="GO:0006260">
    <property type="term" value="P:DNA replication"/>
    <property type="evidence" value="ECO:0007669"/>
    <property type="project" value="TreeGrafter"/>
</dbReference>
<evidence type="ECO:0000313" key="3">
    <source>
        <dbReference type="Proteomes" id="UP000478052"/>
    </source>
</evidence>